<evidence type="ECO:0000256" key="4">
    <source>
        <dbReference type="SAM" id="MobiDB-lite"/>
    </source>
</evidence>
<feature type="domain" description="AUX/IAA" evidence="5">
    <location>
        <begin position="101"/>
        <end position="147"/>
    </location>
</feature>
<dbReference type="OrthoDB" id="1287782at2759"/>
<feature type="compositionally biased region" description="Basic and acidic residues" evidence="4">
    <location>
        <begin position="35"/>
        <end position="62"/>
    </location>
</feature>
<dbReference type="InterPro" id="IPR003311">
    <property type="entry name" value="AUX_IAA"/>
</dbReference>
<dbReference type="GO" id="GO:0005634">
    <property type="term" value="C:nucleus"/>
    <property type="evidence" value="ECO:0007669"/>
    <property type="project" value="UniProtKB-SubCell"/>
</dbReference>
<accession>A0A9E7FGS3</accession>
<proteinExistence type="inferred from homology"/>
<dbReference type="SUPFAM" id="SSF54277">
    <property type="entry name" value="CAD &amp; PB1 domains"/>
    <property type="match status" value="1"/>
</dbReference>
<feature type="compositionally biased region" description="Low complexity" evidence="4">
    <location>
        <begin position="1"/>
        <end position="16"/>
    </location>
</feature>
<comment type="function">
    <text evidence="1 3">Aux/IAA proteins are short-lived transcriptional factors that function as repressors of early auxin response genes at low auxin concentrations.</text>
</comment>
<name>A0A9E7FGS3_9LILI</name>
<evidence type="ECO:0000313" key="6">
    <source>
        <dbReference type="EMBL" id="URD93951.1"/>
    </source>
</evidence>
<feature type="domain" description="AUX/IAA" evidence="5">
    <location>
        <begin position="24"/>
        <end position="100"/>
    </location>
</feature>
<feature type="domain" description="AUX/IAA" evidence="5">
    <location>
        <begin position="159"/>
        <end position="182"/>
    </location>
</feature>
<comment type="subcellular location">
    <subcellularLocation>
        <location evidence="3">Nucleus</location>
    </subcellularLocation>
</comment>
<dbReference type="PANTHER" id="PTHR31734:SF34">
    <property type="entry name" value="AUXIN-RESPONSIVE PROTEIN IAA15"/>
    <property type="match status" value="1"/>
</dbReference>
<protein>
    <recommendedName>
        <fullName evidence="3">Auxin-responsive protein</fullName>
    </recommendedName>
</protein>
<dbReference type="GO" id="GO:0006355">
    <property type="term" value="P:regulation of DNA-templated transcription"/>
    <property type="evidence" value="ECO:0007669"/>
    <property type="project" value="InterPro"/>
</dbReference>
<dbReference type="EMBL" id="CP097505">
    <property type="protein sequence ID" value="URD93951.1"/>
    <property type="molecule type" value="Genomic_DNA"/>
</dbReference>
<feature type="region of interest" description="Disordered" evidence="4">
    <location>
        <begin position="1"/>
        <end position="84"/>
    </location>
</feature>
<gene>
    <name evidence="6" type="ORF">MUK42_01538</name>
</gene>
<evidence type="ECO:0000313" key="7">
    <source>
        <dbReference type="Proteomes" id="UP001055439"/>
    </source>
</evidence>
<dbReference type="InterPro" id="IPR033389">
    <property type="entry name" value="AUX/IAA_dom"/>
</dbReference>
<comment type="similarity">
    <text evidence="3">Belongs to the Aux/IAA family.</text>
</comment>
<keyword evidence="3" id="KW-0927">Auxin signaling pathway</keyword>
<sequence length="205" mass="22205">MPTTETGKSSTESEVSGLDYEETQLTLAPPGGSKSEPEKKRGFSESIDLRLGRPALEAHAKDPASGSSHGPVSGAGKSPASKAQVVGWPPVRSFRRNALRSCTYVKVAVDGTPYLRKVDLDAYAGYQQLLTALEEMLSCFTARDYTNERRLVDPVNGAEMFVASCKRLRLMKSSETVNLAPRTPQGCANARWNQDTTSIKDGMCT</sequence>
<keyword evidence="3" id="KW-0678">Repressor</keyword>
<comment type="subunit">
    <text evidence="2 3">Homodimers and heterodimers.</text>
</comment>
<keyword evidence="3" id="KW-0804">Transcription</keyword>
<organism evidence="6 7">
    <name type="scientific">Musa troglodytarum</name>
    <name type="common">fe'i banana</name>
    <dbReference type="NCBI Taxonomy" id="320322"/>
    <lineage>
        <taxon>Eukaryota</taxon>
        <taxon>Viridiplantae</taxon>
        <taxon>Streptophyta</taxon>
        <taxon>Embryophyta</taxon>
        <taxon>Tracheophyta</taxon>
        <taxon>Spermatophyta</taxon>
        <taxon>Magnoliopsida</taxon>
        <taxon>Liliopsida</taxon>
        <taxon>Zingiberales</taxon>
        <taxon>Musaceae</taxon>
        <taxon>Musa</taxon>
    </lineage>
</organism>
<evidence type="ECO:0000256" key="1">
    <source>
        <dbReference type="ARBA" id="ARBA00002159"/>
    </source>
</evidence>
<dbReference type="Proteomes" id="UP001055439">
    <property type="component" value="Chromosome 3"/>
</dbReference>
<dbReference type="GO" id="GO:0009734">
    <property type="term" value="P:auxin-activated signaling pathway"/>
    <property type="evidence" value="ECO:0007669"/>
    <property type="project" value="UniProtKB-UniRule"/>
</dbReference>
<dbReference type="Gene3D" id="3.10.20.90">
    <property type="entry name" value="Phosphatidylinositol 3-kinase Catalytic Subunit, Chain A, domain 1"/>
    <property type="match status" value="1"/>
</dbReference>
<keyword evidence="3" id="KW-0805">Transcription regulation</keyword>
<evidence type="ECO:0000256" key="2">
    <source>
        <dbReference type="ARBA" id="ARBA00011726"/>
    </source>
</evidence>
<keyword evidence="3" id="KW-0539">Nucleus</keyword>
<evidence type="ECO:0000259" key="5">
    <source>
        <dbReference type="Pfam" id="PF02309"/>
    </source>
</evidence>
<reference evidence="6" key="1">
    <citation type="submission" date="2022-05" db="EMBL/GenBank/DDBJ databases">
        <title>The Musa troglodytarum L. genome provides insights into the mechanism of non-climacteric behaviour and enrichment of carotenoids.</title>
        <authorList>
            <person name="Wang J."/>
        </authorList>
    </citation>
    <scope>NUCLEOTIDE SEQUENCE</scope>
    <source>
        <tissue evidence="6">Leaf</tissue>
    </source>
</reference>
<dbReference type="PANTHER" id="PTHR31734">
    <property type="entry name" value="AUXIN-RESPONSIVE PROTEIN IAA17"/>
    <property type="match status" value="1"/>
</dbReference>
<dbReference type="AlphaFoldDB" id="A0A9E7FGS3"/>
<keyword evidence="7" id="KW-1185">Reference proteome</keyword>
<dbReference type="Pfam" id="PF02309">
    <property type="entry name" value="AUX_IAA"/>
    <property type="match status" value="3"/>
</dbReference>
<evidence type="ECO:0000256" key="3">
    <source>
        <dbReference type="RuleBase" id="RU004549"/>
    </source>
</evidence>